<dbReference type="Gene3D" id="3.90.1150.10">
    <property type="entry name" value="Aspartate Aminotransferase, domain 1"/>
    <property type="match status" value="1"/>
</dbReference>
<dbReference type="PANTHER" id="PTHR43247:SF1">
    <property type="entry name" value="PHOSPHOSERINE AMINOTRANSFERASE"/>
    <property type="match status" value="1"/>
</dbReference>
<evidence type="ECO:0000256" key="10">
    <source>
        <dbReference type="RuleBase" id="RU004504"/>
    </source>
</evidence>
<comment type="cofactor">
    <cofactor evidence="1 10">
        <name>pyridoxal 5'-phosphate</name>
        <dbReference type="ChEBI" id="CHEBI:597326"/>
    </cofactor>
</comment>
<feature type="transmembrane region" description="Helical" evidence="12">
    <location>
        <begin position="287"/>
        <end position="308"/>
    </location>
</feature>
<evidence type="ECO:0000256" key="12">
    <source>
        <dbReference type="SAM" id="Phobius"/>
    </source>
</evidence>
<proteinExistence type="inferred from homology"/>
<comment type="caution">
    <text evidence="14">The sequence shown here is derived from an EMBL/GenBank/DDBJ whole genome shotgun (WGS) entry which is preliminary data.</text>
</comment>
<reference evidence="14 15" key="1">
    <citation type="submission" date="2022-05" db="EMBL/GenBank/DDBJ databases">
        <authorList>
            <consortium name="Genoscope - CEA"/>
            <person name="William W."/>
        </authorList>
    </citation>
    <scope>NUCLEOTIDE SEQUENCE [LARGE SCALE GENOMIC DNA]</scope>
</reference>
<evidence type="ECO:0000256" key="2">
    <source>
        <dbReference type="ARBA" id="ARBA00005099"/>
    </source>
</evidence>
<feature type="transmembrane region" description="Helical" evidence="12">
    <location>
        <begin position="241"/>
        <end position="261"/>
    </location>
</feature>
<keyword evidence="8 11" id="KW-0718">Serine biosynthesis</keyword>
<dbReference type="InterPro" id="IPR022278">
    <property type="entry name" value="Pser_aminoTfrase"/>
</dbReference>
<organism evidence="14 15">
    <name type="scientific">Porites lobata</name>
    <dbReference type="NCBI Taxonomy" id="104759"/>
    <lineage>
        <taxon>Eukaryota</taxon>
        <taxon>Metazoa</taxon>
        <taxon>Cnidaria</taxon>
        <taxon>Anthozoa</taxon>
        <taxon>Hexacorallia</taxon>
        <taxon>Scleractinia</taxon>
        <taxon>Fungiina</taxon>
        <taxon>Poritidae</taxon>
        <taxon>Porites</taxon>
    </lineage>
</organism>
<dbReference type="NCBIfam" id="NF003764">
    <property type="entry name" value="PRK05355.1"/>
    <property type="match status" value="1"/>
</dbReference>
<evidence type="ECO:0000313" key="15">
    <source>
        <dbReference type="Proteomes" id="UP001159405"/>
    </source>
</evidence>
<feature type="transmembrane region" description="Helical" evidence="12">
    <location>
        <begin position="180"/>
        <end position="200"/>
    </location>
</feature>
<dbReference type="Proteomes" id="UP001159405">
    <property type="component" value="Unassembled WGS sequence"/>
</dbReference>
<comment type="catalytic activity">
    <reaction evidence="9 11">
        <text>O-phospho-L-serine + 2-oxoglutarate = 3-phosphooxypyruvate + L-glutamate</text>
        <dbReference type="Rhea" id="RHEA:14329"/>
        <dbReference type="ChEBI" id="CHEBI:16810"/>
        <dbReference type="ChEBI" id="CHEBI:18110"/>
        <dbReference type="ChEBI" id="CHEBI:29985"/>
        <dbReference type="ChEBI" id="CHEBI:57524"/>
        <dbReference type="EC" id="2.6.1.52"/>
    </reaction>
</comment>
<evidence type="ECO:0000256" key="9">
    <source>
        <dbReference type="ARBA" id="ARBA00049007"/>
    </source>
</evidence>
<sequence length="953" mass="106513">GTITSLRAGFRACKCIRGFHRVSRFGHCESCPSQGLECVNESVSLKKGYYWQWDSEVKRLAYEAFAKNLEIEDETYLMNTSLYNGTLPKPYQCPRVKSCEGGLESKCATGYSGPLCEVCQNGYYKRVLACKACPSGTWVIVQLCLCGAAVLVLIIILIWSGRRKKTSEKRPMIDILLARLKIVIGFYQVTSGIVEAFVYVKWPSSLSMIGDYAEVIQLNILQFVPLHCLFPSWKQDAFSKMYFLLGSNAGVATLAFVGYWIRKLFLLGKFNSNSSKMRAKLSTTREFLYRNVFLFLFITYPSTCSAILRTFPLACHKLCTESSCTLYLKADYSVKCEGEKYHFFKLFAFGASSYVVVLPGLVLIALWRQRRKQVLRDESGEEEAVGINRIGSEFDDIAYCASEIAEENDEINGDEDAEEERPNEESELISGMSFLYENYKDDAWYWELVEVVRKLILTCGIILIGRESRAYVGLASICSGLFAIFYAFRKPIRDEFEDKLQLTSLLVIFLNLGIGVILKIPKESVPSDVDQYVDSLLVNILVVGANVLVIVLVVGRYLAVLIHNFMLWRKNPQCSATCCITMLLSLNELTSGVNSVASMRKTNFRTNLGMGGICSTMAETTQRVLNFSPGPAKLPEEVLLQAQKELLNYGNLGISVMEMSHRSADFAKIVNDAESDLRELLNIPENYKVLFLQGGGTGQFAAVPLNLGKEGGSADYIVTGAWSAKAAKEAEKYLKVNPVFKKLDKYDRIPPQTEWNLDPNASYVYYCANETVHGVEFDFVPETNGVPLVCDMSSNFLSRPVDVSKYGLIYAGAQKNVGCAGVTVVIAREDLISSPSPQCPVVFDYKVQAGMNSLYNTPPTYSIYIMGLVFKWLKRIGGISEINRINQMKADLLYDLIDTSDGFYCGTVEKKSRSRMNAPLRISSPGGDQELEKKFVEEAAAQNMIQLKGHRSV</sequence>
<feature type="non-terminal residue" evidence="14">
    <location>
        <position position="953"/>
    </location>
</feature>
<gene>
    <name evidence="14" type="ORF">PLOB_00025238</name>
</gene>
<dbReference type="PANTHER" id="PTHR43247">
    <property type="entry name" value="PHOSPHOSERINE AMINOTRANSFERASE"/>
    <property type="match status" value="1"/>
</dbReference>
<keyword evidence="7" id="KW-0663">Pyridoxal phosphate</keyword>
<feature type="transmembrane region" description="Helical" evidence="12">
    <location>
        <begin position="347"/>
        <end position="367"/>
    </location>
</feature>
<evidence type="ECO:0000256" key="8">
    <source>
        <dbReference type="ARBA" id="ARBA00023299"/>
    </source>
</evidence>
<evidence type="ECO:0000313" key="14">
    <source>
        <dbReference type="EMBL" id="CAH3034742.1"/>
    </source>
</evidence>
<keyword evidence="15" id="KW-1185">Reference proteome</keyword>
<keyword evidence="12" id="KW-0472">Membrane</keyword>
<dbReference type="InterPro" id="IPR020578">
    <property type="entry name" value="Aminotrans_V_PyrdxlP_BS"/>
</dbReference>
<evidence type="ECO:0000256" key="1">
    <source>
        <dbReference type="ARBA" id="ARBA00001933"/>
    </source>
</evidence>
<dbReference type="NCBIfam" id="TIGR01364">
    <property type="entry name" value="serC_1"/>
    <property type="match status" value="1"/>
</dbReference>
<feature type="domain" description="Aminotransferase class V" evidence="13">
    <location>
        <begin position="625"/>
        <end position="922"/>
    </location>
</feature>
<evidence type="ECO:0000256" key="7">
    <source>
        <dbReference type="ARBA" id="ARBA00022898"/>
    </source>
</evidence>
<accession>A0ABN8MY67</accession>
<dbReference type="InterPro" id="IPR015421">
    <property type="entry name" value="PyrdxlP-dep_Trfase_major"/>
</dbReference>
<evidence type="ECO:0000256" key="6">
    <source>
        <dbReference type="ARBA" id="ARBA00022679"/>
    </source>
</evidence>
<dbReference type="PROSITE" id="PS00595">
    <property type="entry name" value="AA_TRANSFER_CLASS_5"/>
    <property type="match status" value="1"/>
</dbReference>
<keyword evidence="12" id="KW-1133">Transmembrane helix</keyword>
<feature type="transmembrane region" description="Helical" evidence="12">
    <location>
        <begin position="138"/>
        <end position="159"/>
    </location>
</feature>
<feature type="transmembrane region" description="Helical" evidence="12">
    <location>
        <begin position="500"/>
        <end position="520"/>
    </location>
</feature>
<evidence type="ECO:0000256" key="11">
    <source>
        <dbReference type="RuleBase" id="RU004505"/>
    </source>
</evidence>
<feature type="transmembrane region" description="Helical" evidence="12">
    <location>
        <begin position="540"/>
        <end position="562"/>
    </location>
</feature>
<dbReference type="SUPFAM" id="SSF53383">
    <property type="entry name" value="PLP-dependent transferases"/>
    <property type="match status" value="1"/>
</dbReference>
<dbReference type="InterPro" id="IPR015424">
    <property type="entry name" value="PyrdxlP-dep_Trfase"/>
</dbReference>
<feature type="non-terminal residue" evidence="14">
    <location>
        <position position="1"/>
    </location>
</feature>
<evidence type="ECO:0000259" key="13">
    <source>
        <dbReference type="Pfam" id="PF00266"/>
    </source>
</evidence>
<keyword evidence="5 11" id="KW-0028">Amino-acid biosynthesis</keyword>
<dbReference type="Pfam" id="PF00266">
    <property type="entry name" value="Aminotran_5"/>
    <property type="match status" value="1"/>
</dbReference>
<comment type="similarity">
    <text evidence="3">Belongs to the class-V pyridoxal-phosphate-dependent aminotransferase family. SerC subfamily.</text>
</comment>
<dbReference type="InterPro" id="IPR015422">
    <property type="entry name" value="PyrdxlP-dep_Trfase_small"/>
</dbReference>
<dbReference type="InterPro" id="IPR000192">
    <property type="entry name" value="Aminotrans_V_dom"/>
</dbReference>
<dbReference type="EC" id="2.6.1.52" evidence="11"/>
<dbReference type="Gene3D" id="3.40.640.10">
    <property type="entry name" value="Type I PLP-dependent aspartate aminotransferase-like (Major domain)"/>
    <property type="match status" value="1"/>
</dbReference>
<feature type="transmembrane region" description="Helical" evidence="12">
    <location>
        <begin position="470"/>
        <end position="488"/>
    </location>
</feature>
<name>A0ABN8MY67_9CNID</name>
<keyword evidence="12" id="KW-0812">Transmembrane</keyword>
<protein>
    <recommendedName>
        <fullName evidence="11">Phosphoserine aminotransferase</fullName>
        <ecNumber evidence="11">2.6.1.52</ecNumber>
    </recommendedName>
</protein>
<dbReference type="EMBL" id="CALNXK010000003">
    <property type="protein sequence ID" value="CAH3034742.1"/>
    <property type="molecule type" value="Genomic_DNA"/>
</dbReference>
<dbReference type="HAMAP" id="MF_00160">
    <property type="entry name" value="SerC_aminotrans_5"/>
    <property type="match status" value="1"/>
</dbReference>
<comment type="pathway">
    <text evidence="2 11">Amino-acid biosynthesis; L-serine biosynthesis; L-serine from 3-phospho-D-glycerate: step 2/3.</text>
</comment>
<evidence type="ECO:0000256" key="5">
    <source>
        <dbReference type="ARBA" id="ARBA00022605"/>
    </source>
</evidence>
<keyword evidence="6 11" id="KW-0808">Transferase</keyword>
<evidence type="ECO:0000256" key="4">
    <source>
        <dbReference type="ARBA" id="ARBA00022576"/>
    </source>
</evidence>
<keyword evidence="4 11" id="KW-0032">Aminotransferase</keyword>
<dbReference type="CDD" id="cd00611">
    <property type="entry name" value="PSAT_like"/>
    <property type="match status" value="1"/>
</dbReference>
<evidence type="ECO:0000256" key="3">
    <source>
        <dbReference type="ARBA" id="ARBA00006904"/>
    </source>
</evidence>